<reference evidence="1" key="1">
    <citation type="submission" date="2021-06" db="EMBL/GenBank/DDBJ databases">
        <authorList>
            <person name="Hodson N. C."/>
            <person name="Mongue J. A."/>
            <person name="Jaron S. K."/>
        </authorList>
    </citation>
    <scope>NUCLEOTIDE SEQUENCE</scope>
</reference>
<name>A0A8J2PHY1_9HEXA</name>
<dbReference type="AlphaFoldDB" id="A0A8J2PHY1"/>
<gene>
    <name evidence="1" type="ORF">AFUS01_LOCUS32596</name>
</gene>
<dbReference type="OrthoDB" id="2897838at2759"/>
<comment type="caution">
    <text evidence="1">The sequence shown here is derived from an EMBL/GenBank/DDBJ whole genome shotgun (WGS) entry which is preliminary data.</text>
</comment>
<evidence type="ECO:0008006" key="3">
    <source>
        <dbReference type="Google" id="ProtNLM"/>
    </source>
</evidence>
<organism evidence="1 2">
    <name type="scientific">Allacma fusca</name>
    <dbReference type="NCBI Taxonomy" id="39272"/>
    <lineage>
        <taxon>Eukaryota</taxon>
        <taxon>Metazoa</taxon>
        <taxon>Ecdysozoa</taxon>
        <taxon>Arthropoda</taxon>
        <taxon>Hexapoda</taxon>
        <taxon>Collembola</taxon>
        <taxon>Symphypleona</taxon>
        <taxon>Sminthuridae</taxon>
        <taxon>Allacma</taxon>
    </lineage>
</organism>
<dbReference type="InterPro" id="IPR052055">
    <property type="entry name" value="Hepadnavirus_pol/RT"/>
</dbReference>
<evidence type="ECO:0000313" key="2">
    <source>
        <dbReference type="Proteomes" id="UP000708208"/>
    </source>
</evidence>
<sequence length="222" mass="25721">MVLELPVNKREKINSLCRSIRSKDLITVQELAELVGTLVSASPAVPYGLLYTRHLERDKTRALHVSRGRYGHRFRLSHEAIKDLLWWESRVSVVVNPIRSDHYEFQIETDASLTGWGGSFRGRRANGFWTLQQQKFHINILELLAIENVLRCFQSDFWNAQILIRCDNTVAIAYINNRGGCRSAVLQQIAQRIFQWAEQREIWLVATYIPSIENVIADEESR</sequence>
<dbReference type="PANTHER" id="PTHR33050:SF7">
    <property type="entry name" value="RIBONUCLEASE H"/>
    <property type="match status" value="1"/>
</dbReference>
<keyword evidence="2" id="KW-1185">Reference proteome</keyword>
<accession>A0A8J2PHY1</accession>
<dbReference type="Proteomes" id="UP000708208">
    <property type="component" value="Unassembled WGS sequence"/>
</dbReference>
<feature type="non-terminal residue" evidence="1">
    <location>
        <position position="222"/>
    </location>
</feature>
<dbReference type="PANTHER" id="PTHR33050">
    <property type="entry name" value="REVERSE TRANSCRIPTASE DOMAIN-CONTAINING PROTEIN"/>
    <property type="match status" value="1"/>
</dbReference>
<proteinExistence type="predicted"/>
<dbReference type="EMBL" id="CAJVCH010526039">
    <property type="protein sequence ID" value="CAG7822314.1"/>
    <property type="molecule type" value="Genomic_DNA"/>
</dbReference>
<dbReference type="CDD" id="cd09275">
    <property type="entry name" value="RNase_HI_RT_DIRS1"/>
    <property type="match status" value="1"/>
</dbReference>
<evidence type="ECO:0000313" key="1">
    <source>
        <dbReference type="EMBL" id="CAG7822314.1"/>
    </source>
</evidence>
<protein>
    <recommendedName>
        <fullName evidence="3">RNase H type-1 domain-containing protein</fullName>
    </recommendedName>
</protein>